<dbReference type="EMBL" id="JAOQAZ010000021">
    <property type="protein sequence ID" value="KAJ4254847.1"/>
    <property type="molecule type" value="Genomic_DNA"/>
</dbReference>
<accession>A0A9W8RUR3</accession>
<dbReference type="Proteomes" id="UP001152049">
    <property type="component" value="Unassembled WGS sequence"/>
</dbReference>
<keyword evidence="2" id="KW-1185">Reference proteome</keyword>
<organism evidence="1 2">
    <name type="scientific">Fusarium torreyae</name>
    <dbReference type="NCBI Taxonomy" id="1237075"/>
    <lineage>
        <taxon>Eukaryota</taxon>
        <taxon>Fungi</taxon>
        <taxon>Dikarya</taxon>
        <taxon>Ascomycota</taxon>
        <taxon>Pezizomycotina</taxon>
        <taxon>Sordariomycetes</taxon>
        <taxon>Hypocreomycetidae</taxon>
        <taxon>Hypocreales</taxon>
        <taxon>Nectriaceae</taxon>
        <taxon>Fusarium</taxon>
    </lineage>
</organism>
<comment type="caution">
    <text evidence="1">The sequence shown here is derived from an EMBL/GenBank/DDBJ whole genome shotgun (WGS) entry which is preliminary data.</text>
</comment>
<proteinExistence type="predicted"/>
<gene>
    <name evidence="1" type="ORF">NW762_009645</name>
</gene>
<dbReference type="OrthoDB" id="4964992at2759"/>
<name>A0A9W8RUR3_9HYPO</name>
<dbReference type="AlphaFoldDB" id="A0A9W8RUR3"/>
<reference evidence="1" key="1">
    <citation type="submission" date="2022-09" db="EMBL/GenBank/DDBJ databases">
        <title>Fusarium specimens isolated from Avocado Roots.</title>
        <authorList>
            <person name="Stajich J."/>
            <person name="Roper C."/>
            <person name="Heimlech-Rivalta G."/>
        </authorList>
    </citation>
    <scope>NUCLEOTIDE SEQUENCE</scope>
    <source>
        <strain evidence="1">CF00136</strain>
    </source>
</reference>
<protein>
    <submittedName>
        <fullName evidence="1">Uncharacterized protein</fullName>
    </submittedName>
</protein>
<evidence type="ECO:0000313" key="1">
    <source>
        <dbReference type="EMBL" id="KAJ4254847.1"/>
    </source>
</evidence>
<sequence length="303" mass="34418">MAERFGGSSSRERNTLGHPMDLESYKRGLYVTKNEDGYFPCSQVAPNSILLAWQRLEGDLPKDKVPAFLVGPSFQSQEDFRFLGEEYAPGAEPSKFKPTNLNHLVIQSRSTLGTWWKFMNLEGRTYWQPSDPWDRLDERSNAALRLLGLEGSTPGAEECAVNTSAQFRACINERNWRSIREAKKNGKALENMVWDDNGMVWKWDGMINEVLRAVKAGALPELDDIGVVGDDESTEKTMIRTEDPSQHDWNIVEDGEIEALPVEQASRYLELINNLDVRAVDWEPIVDYLKAEQPLKADVVYFA</sequence>
<evidence type="ECO:0000313" key="2">
    <source>
        <dbReference type="Proteomes" id="UP001152049"/>
    </source>
</evidence>